<accession>A0A0F7L4P6</accession>
<reference evidence="1" key="1">
    <citation type="journal article" date="2015" name="Front. Microbiol.">
        <title>Combining genomic sequencing methods to explore viral diversity and reveal potential virus-host interactions.</title>
        <authorList>
            <person name="Chow C.E."/>
            <person name="Winget D.M."/>
            <person name="White R.A.III."/>
            <person name="Hallam S.J."/>
            <person name="Suttle C.A."/>
        </authorList>
    </citation>
    <scope>NUCLEOTIDE SEQUENCE</scope>
    <source>
        <strain evidence="1">H4084948</strain>
    </source>
</reference>
<dbReference type="EMBL" id="KR029595">
    <property type="protein sequence ID" value="AKH47504.1"/>
    <property type="molecule type" value="Genomic_DNA"/>
</dbReference>
<evidence type="ECO:0000313" key="1">
    <source>
        <dbReference type="EMBL" id="AKH47504.1"/>
    </source>
</evidence>
<reference evidence="1" key="2">
    <citation type="submission" date="2015-03" db="EMBL/GenBank/DDBJ databases">
        <authorList>
            <person name="Chow C.-E.T."/>
            <person name="Winget D.M."/>
            <person name="White R.A.III."/>
            <person name="Hallam S.J."/>
            <person name="Suttle C.A."/>
        </authorList>
    </citation>
    <scope>NUCLEOTIDE SEQUENCE</scope>
    <source>
        <strain evidence="1">H4084948</strain>
    </source>
</reference>
<sequence length="61" mass="7609">MYRIYELKDGFPQYKRTISGLFRWELKEIARQRNNINNLFYDRMLVDEVLYSGRVHELFVY</sequence>
<organism evidence="1">
    <name type="scientific">uncultured marine virus</name>
    <dbReference type="NCBI Taxonomy" id="186617"/>
    <lineage>
        <taxon>Viruses</taxon>
        <taxon>environmental samples</taxon>
    </lineage>
</organism>
<proteinExistence type="predicted"/>
<protein>
    <submittedName>
        <fullName evidence="1">Uncharacterized protein</fullName>
    </submittedName>
</protein>
<name>A0A0F7L4P6_9VIRU</name>